<proteinExistence type="predicted"/>
<organism evidence="5">
    <name type="scientific">Camponotus floridanus</name>
    <name type="common">Florida carpenter ant</name>
    <dbReference type="NCBI Taxonomy" id="104421"/>
    <lineage>
        <taxon>Eukaryota</taxon>
        <taxon>Metazoa</taxon>
        <taxon>Ecdysozoa</taxon>
        <taxon>Arthropoda</taxon>
        <taxon>Hexapoda</taxon>
        <taxon>Insecta</taxon>
        <taxon>Pterygota</taxon>
        <taxon>Neoptera</taxon>
        <taxon>Endopterygota</taxon>
        <taxon>Hymenoptera</taxon>
        <taxon>Apocrita</taxon>
        <taxon>Aculeata</taxon>
        <taxon>Formicoidea</taxon>
        <taxon>Formicidae</taxon>
        <taxon>Formicinae</taxon>
        <taxon>Camponotus</taxon>
    </lineage>
</organism>
<name>E2A2E8_CAMFO</name>
<keyword evidence="5" id="KW-1185">Reference proteome</keyword>
<evidence type="ECO:0000259" key="3">
    <source>
        <dbReference type="PROSITE" id="PS50157"/>
    </source>
</evidence>
<gene>
    <name evidence="4" type="ORF">EAG_16068</name>
</gene>
<dbReference type="InterPro" id="IPR013087">
    <property type="entry name" value="Znf_C2H2_type"/>
</dbReference>
<dbReference type="AlphaFoldDB" id="E2A2E8"/>
<dbReference type="GO" id="GO:0008270">
    <property type="term" value="F:zinc ion binding"/>
    <property type="evidence" value="ECO:0007669"/>
    <property type="project" value="UniProtKB-KW"/>
</dbReference>
<feature type="region of interest" description="Disordered" evidence="2">
    <location>
        <begin position="218"/>
        <end position="237"/>
    </location>
</feature>
<dbReference type="Proteomes" id="UP000000311">
    <property type="component" value="Unassembled WGS sequence"/>
</dbReference>
<reference evidence="4 5" key="1">
    <citation type="journal article" date="2010" name="Science">
        <title>Genomic comparison of the ants Camponotus floridanus and Harpegnathos saltator.</title>
        <authorList>
            <person name="Bonasio R."/>
            <person name="Zhang G."/>
            <person name="Ye C."/>
            <person name="Mutti N.S."/>
            <person name="Fang X."/>
            <person name="Qin N."/>
            <person name="Donahue G."/>
            <person name="Yang P."/>
            <person name="Li Q."/>
            <person name="Li C."/>
            <person name="Zhang P."/>
            <person name="Huang Z."/>
            <person name="Berger S.L."/>
            <person name="Reinberg D."/>
            <person name="Wang J."/>
            <person name="Liebig J."/>
        </authorList>
    </citation>
    <scope>NUCLEOTIDE SEQUENCE [LARGE SCALE GENOMIC DNA]</scope>
    <source>
        <strain evidence="5">C129</strain>
    </source>
</reference>
<sequence length="311" mass="36122">MCQWKWNYFTLESLSKVECSLCNKVYKPRLCITEHLTNHINENKEKDPEHKKTYLEYKSSRDRTRVERKEFKWDSIYKITSSNLILKPNVQCSYCKVDIPTPRDGTPFLRAPEGLSEHLKNDHNIEFQNWKAFRRWIREKATTDYGYNIHYQRENEVIKVHRCEACQTDIKAKNAIMFVKHLIDKHHQKIKHFPPDIIPKELLLDFDPDDKFEDIPACIENPVDKSDDVPTGTKDPANYSWEVINISSTSIITQPLCDPSHSGQSGSSQPSQSSQSSQSAGTSKKSPSKRKRSSSHQTKEHPSKRKKDSST</sequence>
<evidence type="ECO:0000313" key="5">
    <source>
        <dbReference type="Proteomes" id="UP000000311"/>
    </source>
</evidence>
<feature type="domain" description="C2H2-type" evidence="3">
    <location>
        <begin position="17"/>
        <end position="44"/>
    </location>
</feature>
<dbReference type="PROSITE" id="PS50157">
    <property type="entry name" value="ZINC_FINGER_C2H2_2"/>
    <property type="match status" value="1"/>
</dbReference>
<evidence type="ECO:0000313" key="4">
    <source>
        <dbReference type="EMBL" id="EFN72351.1"/>
    </source>
</evidence>
<keyword evidence="1" id="KW-0862">Zinc</keyword>
<evidence type="ECO:0000256" key="1">
    <source>
        <dbReference type="PROSITE-ProRule" id="PRU00042"/>
    </source>
</evidence>
<dbReference type="PROSITE" id="PS00028">
    <property type="entry name" value="ZINC_FINGER_C2H2_1"/>
    <property type="match status" value="1"/>
</dbReference>
<feature type="compositionally biased region" description="Low complexity" evidence="2">
    <location>
        <begin position="259"/>
        <end position="285"/>
    </location>
</feature>
<feature type="compositionally biased region" description="Basic residues" evidence="2">
    <location>
        <begin position="302"/>
        <end position="311"/>
    </location>
</feature>
<dbReference type="InParanoid" id="E2A2E8"/>
<keyword evidence="1" id="KW-0863">Zinc-finger</keyword>
<protein>
    <recommendedName>
        <fullName evidence="3">C2H2-type domain-containing protein</fullName>
    </recommendedName>
</protein>
<accession>E2A2E8</accession>
<dbReference type="EMBL" id="GL436038">
    <property type="protein sequence ID" value="EFN72351.1"/>
    <property type="molecule type" value="Genomic_DNA"/>
</dbReference>
<evidence type="ECO:0000256" key="2">
    <source>
        <dbReference type="SAM" id="MobiDB-lite"/>
    </source>
</evidence>
<keyword evidence="1" id="KW-0479">Metal-binding</keyword>
<feature type="region of interest" description="Disordered" evidence="2">
    <location>
        <begin position="253"/>
        <end position="311"/>
    </location>
</feature>